<dbReference type="Proteomes" id="UP000594261">
    <property type="component" value="Chromosome 2"/>
</dbReference>
<evidence type="ECO:0000313" key="4">
    <source>
        <dbReference type="Proteomes" id="UP000594261"/>
    </source>
</evidence>
<reference evidence="3" key="2">
    <citation type="submission" date="2021-01" db="UniProtKB">
        <authorList>
            <consortium name="EnsemblPlants"/>
        </authorList>
    </citation>
    <scope>IDENTIFICATION</scope>
</reference>
<dbReference type="EnsemblPlants" id="QL02p079750:mrna">
    <property type="protein sequence ID" value="QL02p079750:mrna:CDS:1"/>
    <property type="gene ID" value="QL02p079750"/>
</dbReference>
<reference evidence="4" key="1">
    <citation type="journal article" date="2016" name="G3 (Bethesda)">
        <title>First Draft Assembly and Annotation of the Genome of a California Endemic Oak Quercus lobata Nee (Fagaceae).</title>
        <authorList>
            <person name="Sork V.L."/>
            <person name="Fitz-Gibbon S.T."/>
            <person name="Puiu D."/>
            <person name="Crepeau M."/>
            <person name="Gugger P.F."/>
            <person name="Sherman R."/>
            <person name="Stevens K."/>
            <person name="Langley C.H."/>
            <person name="Pellegrini M."/>
            <person name="Salzberg S.L."/>
        </authorList>
    </citation>
    <scope>NUCLEOTIDE SEQUENCE [LARGE SCALE GENOMIC DNA]</scope>
    <source>
        <strain evidence="4">cv. SW786</strain>
    </source>
</reference>
<dbReference type="InterPro" id="IPR058017">
    <property type="entry name" value="At3g28540-like_C"/>
</dbReference>
<dbReference type="Gene3D" id="6.10.280.40">
    <property type="match status" value="1"/>
</dbReference>
<accession>A0A7N2KZN6</accession>
<feature type="domain" description="AAA+ ATPase At3g28540-like C-terminal" evidence="2">
    <location>
        <begin position="10"/>
        <end position="82"/>
    </location>
</feature>
<feature type="region of interest" description="Disordered" evidence="1">
    <location>
        <begin position="86"/>
        <end position="121"/>
    </location>
</feature>
<organism evidence="3 4">
    <name type="scientific">Quercus lobata</name>
    <name type="common">Valley oak</name>
    <dbReference type="NCBI Taxonomy" id="97700"/>
    <lineage>
        <taxon>Eukaryota</taxon>
        <taxon>Viridiplantae</taxon>
        <taxon>Streptophyta</taxon>
        <taxon>Embryophyta</taxon>
        <taxon>Tracheophyta</taxon>
        <taxon>Spermatophyta</taxon>
        <taxon>Magnoliopsida</taxon>
        <taxon>eudicotyledons</taxon>
        <taxon>Gunneridae</taxon>
        <taxon>Pentapetalae</taxon>
        <taxon>rosids</taxon>
        <taxon>fabids</taxon>
        <taxon>Fagales</taxon>
        <taxon>Fagaceae</taxon>
        <taxon>Quercus</taxon>
    </lineage>
</organism>
<dbReference type="PANTHER" id="PTHR23070">
    <property type="entry name" value="BCS1 AAA-TYPE ATPASE"/>
    <property type="match status" value="1"/>
</dbReference>
<evidence type="ECO:0000313" key="3">
    <source>
        <dbReference type="EnsemblPlants" id="QL02p079750:mrna:CDS:1"/>
    </source>
</evidence>
<sequence>MDKHIEMSCCGFEALKVLAKNYLNIDSHPLFVTIGHLLEETNITPADVAENLMPKSLYDDAETCLKKLIEAIKNAKEEAIKKAEEEERLKAEKEEKEKQETTQEDVKVDDESLAKEVKENGVEVEIEDKTLAKEDNENGVTA</sequence>
<dbReference type="Pfam" id="PF25568">
    <property type="entry name" value="AAA_lid_At3g28540"/>
    <property type="match status" value="1"/>
</dbReference>
<dbReference type="InterPro" id="IPR050747">
    <property type="entry name" value="Mitochondrial_chaperone_BCS1"/>
</dbReference>
<dbReference type="Gramene" id="QL02p079750:mrna">
    <property type="protein sequence ID" value="QL02p079750:mrna:CDS:1"/>
    <property type="gene ID" value="QL02p079750"/>
</dbReference>
<dbReference type="AlphaFoldDB" id="A0A7N2KZN6"/>
<evidence type="ECO:0000259" key="2">
    <source>
        <dbReference type="Pfam" id="PF25568"/>
    </source>
</evidence>
<dbReference type="InParanoid" id="A0A7N2KZN6"/>
<dbReference type="OMA" id="WKRERII"/>
<keyword evidence="4" id="KW-1185">Reference proteome</keyword>
<name>A0A7N2KZN6_QUELO</name>
<evidence type="ECO:0000256" key="1">
    <source>
        <dbReference type="SAM" id="MobiDB-lite"/>
    </source>
</evidence>
<protein>
    <recommendedName>
        <fullName evidence="2">AAA+ ATPase At3g28540-like C-terminal domain-containing protein</fullName>
    </recommendedName>
</protein>
<proteinExistence type="predicted"/>